<dbReference type="Gene3D" id="2.120.10.30">
    <property type="entry name" value="TolB, C-terminal domain"/>
    <property type="match status" value="1"/>
</dbReference>
<dbReference type="InterPro" id="IPR011659">
    <property type="entry name" value="WD40"/>
</dbReference>
<proteinExistence type="predicted"/>
<feature type="chain" id="PRO_5017278723" description="WD40 repeat domain-containing protein" evidence="1">
    <location>
        <begin position="20"/>
        <end position="303"/>
    </location>
</feature>
<evidence type="ECO:0008006" key="4">
    <source>
        <dbReference type="Google" id="ProtNLM"/>
    </source>
</evidence>
<dbReference type="Pfam" id="PF07676">
    <property type="entry name" value="PD40"/>
    <property type="match status" value="1"/>
</dbReference>
<dbReference type="AlphaFoldDB" id="A0A3A6T6T4"/>
<gene>
    <name evidence="2" type="ORF">D5R81_16895</name>
</gene>
<reference evidence="2 3" key="1">
    <citation type="submission" date="2018-09" db="EMBL/GenBank/DDBJ databases">
        <title>Phylogeny of the Shewanellaceae, and recommendation for two new genera, Pseudoshewanella and Parashewanella.</title>
        <authorList>
            <person name="Wang G."/>
        </authorList>
    </citation>
    <scope>NUCLEOTIDE SEQUENCE [LARGE SCALE GENOMIC DNA]</scope>
    <source>
        <strain evidence="2 3">KCTC 22492</strain>
    </source>
</reference>
<dbReference type="EMBL" id="QYYH01000141">
    <property type="protein sequence ID" value="RJY07004.1"/>
    <property type="molecule type" value="Genomic_DNA"/>
</dbReference>
<evidence type="ECO:0000256" key="1">
    <source>
        <dbReference type="SAM" id="SignalP"/>
    </source>
</evidence>
<dbReference type="SUPFAM" id="SSF82171">
    <property type="entry name" value="DPP6 N-terminal domain-like"/>
    <property type="match status" value="1"/>
</dbReference>
<dbReference type="InterPro" id="IPR011042">
    <property type="entry name" value="6-blade_b-propeller_TolB-like"/>
</dbReference>
<keyword evidence="3" id="KW-1185">Reference proteome</keyword>
<evidence type="ECO:0000313" key="3">
    <source>
        <dbReference type="Proteomes" id="UP000273022"/>
    </source>
</evidence>
<comment type="caution">
    <text evidence="2">The sequence shown here is derived from an EMBL/GenBank/DDBJ whole genome shotgun (WGS) entry which is preliminary data.</text>
</comment>
<evidence type="ECO:0000313" key="2">
    <source>
        <dbReference type="EMBL" id="RJY07004.1"/>
    </source>
</evidence>
<sequence>MRLLKSLTLSVLLTSTVQAAGYDIVLYPLSFDSETSSWSLGKGKMLTNREGYDNQASFTQDSKGIVFSSNRNANHNDIYRYNIEANTFTQLTNTPDESEFSPTDTASGLQYVVEQAVPRQSVWVKQAGQARQRAIKSYIPAGYYATHPELGTLIWARYAYSLYFEPKGQEANEGHFTVANAGRSLHVVPNSKTFSYLLKKQDGDRQITQFDPLQNSHRKLVSLDSGSEDYAWSGQQLVGSPWIFNASDDGLFAWQLPETGLPSAQTGWQKVTSLVPPSKDHKMANRIAVSPNNRYITIVWSRK</sequence>
<protein>
    <recommendedName>
        <fullName evidence="4">WD40 repeat domain-containing protein</fullName>
    </recommendedName>
</protein>
<keyword evidence="1" id="KW-0732">Signal</keyword>
<dbReference type="Proteomes" id="UP000273022">
    <property type="component" value="Unassembled WGS sequence"/>
</dbReference>
<name>A0A3A6T6T4_9GAMM</name>
<dbReference type="OrthoDB" id="9797498at2"/>
<feature type="signal peptide" evidence="1">
    <location>
        <begin position="1"/>
        <end position="19"/>
    </location>
</feature>
<accession>A0A3A6T6T4</accession>
<organism evidence="2 3">
    <name type="scientific">Parashewanella spongiae</name>
    <dbReference type="NCBI Taxonomy" id="342950"/>
    <lineage>
        <taxon>Bacteria</taxon>
        <taxon>Pseudomonadati</taxon>
        <taxon>Pseudomonadota</taxon>
        <taxon>Gammaproteobacteria</taxon>
        <taxon>Alteromonadales</taxon>
        <taxon>Shewanellaceae</taxon>
        <taxon>Parashewanella</taxon>
    </lineage>
</organism>